<organism evidence="2 3">
    <name type="scientific">Albugo candida</name>
    <dbReference type="NCBI Taxonomy" id="65357"/>
    <lineage>
        <taxon>Eukaryota</taxon>
        <taxon>Sar</taxon>
        <taxon>Stramenopiles</taxon>
        <taxon>Oomycota</taxon>
        <taxon>Peronosporomycetes</taxon>
        <taxon>Albuginales</taxon>
        <taxon>Albuginaceae</taxon>
        <taxon>Albugo</taxon>
    </lineage>
</organism>
<evidence type="ECO:0008006" key="4">
    <source>
        <dbReference type="Google" id="ProtNLM"/>
    </source>
</evidence>
<dbReference type="Proteomes" id="UP000053237">
    <property type="component" value="Unassembled WGS sequence"/>
</dbReference>
<dbReference type="InParanoid" id="A0A024FUC2"/>
<dbReference type="EMBL" id="CAIX01000392">
    <property type="protein sequence ID" value="CCI10758.1"/>
    <property type="molecule type" value="Genomic_DNA"/>
</dbReference>
<name>A0A024FUC2_9STRA</name>
<feature type="chain" id="PRO_5001529124" description="Secreted protein" evidence="1">
    <location>
        <begin position="26"/>
        <end position="182"/>
    </location>
</feature>
<comment type="caution">
    <text evidence="2">The sequence shown here is derived from an EMBL/GenBank/DDBJ whole genome shotgun (WGS) entry which is preliminary data.</text>
</comment>
<reference evidence="2 3" key="1">
    <citation type="submission" date="2012-05" db="EMBL/GenBank/DDBJ databases">
        <title>Recombination and specialization in a pathogen metapopulation.</title>
        <authorList>
            <person name="Gardiner A."/>
            <person name="Kemen E."/>
            <person name="Schultz-Larsen T."/>
            <person name="MacLean D."/>
            <person name="Van Oosterhout C."/>
            <person name="Jones J.D.G."/>
        </authorList>
    </citation>
    <scope>NUCLEOTIDE SEQUENCE [LARGE SCALE GENOMIC DNA]</scope>
    <source>
        <strain evidence="2 3">Ac Nc2</strain>
    </source>
</reference>
<evidence type="ECO:0000313" key="3">
    <source>
        <dbReference type="Proteomes" id="UP000053237"/>
    </source>
</evidence>
<keyword evidence="1" id="KW-0732">Signal</keyword>
<sequence>MMTSTWRVQFITALIFMHANTVAESVSPMSGILRLWFVPGRGRSDCHECLVNVGFSKLYLIQARKELTLYWVEGHSGILTLFLYRCHSKDLCIMHVALSTQDTTDGPKMTLAQQSINLYKHANVEMALVSLTEPMPLQPRMLRQFRSNVYWKQEATLFEHKKKRKNADLVRRRIDTDDSYKE</sequence>
<dbReference type="AlphaFoldDB" id="A0A024FUC2"/>
<evidence type="ECO:0000256" key="1">
    <source>
        <dbReference type="SAM" id="SignalP"/>
    </source>
</evidence>
<protein>
    <recommendedName>
        <fullName evidence="4">Secreted protein</fullName>
    </recommendedName>
</protein>
<proteinExistence type="predicted"/>
<gene>
    <name evidence="2" type="ORF">BN9_116150</name>
</gene>
<keyword evidence="3" id="KW-1185">Reference proteome</keyword>
<evidence type="ECO:0000313" key="2">
    <source>
        <dbReference type="EMBL" id="CCI10758.1"/>
    </source>
</evidence>
<accession>A0A024FUC2</accession>
<feature type="signal peptide" evidence="1">
    <location>
        <begin position="1"/>
        <end position="25"/>
    </location>
</feature>